<evidence type="ECO:0000256" key="1">
    <source>
        <dbReference type="SAM" id="Phobius"/>
    </source>
</evidence>
<keyword evidence="1" id="KW-0472">Membrane</keyword>
<organism evidence="2 3">
    <name type="scientific">Anaerocolumna jejuensis DSM 15929</name>
    <dbReference type="NCBI Taxonomy" id="1121322"/>
    <lineage>
        <taxon>Bacteria</taxon>
        <taxon>Bacillati</taxon>
        <taxon>Bacillota</taxon>
        <taxon>Clostridia</taxon>
        <taxon>Lachnospirales</taxon>
        <taxon>Lachnospiraceae</taxon>
        <taxon>Anaerocolumna</taxon>
    </lineage>
</organism>
<feature type="transmembrane region" description="Helical" evidence="1">
    <location>
        <begin position="21"/>
        <end position="39"/>
    </location>
</feature>
<gene>
    <name evidence="2" type="ORF">SAMN02745136_04426</name>
</gene>
<keyword evidence="1" id="KW-1133">Transmembrane helix</keyword>
<dbReference type="RefSeq" id="WP_073279206.1">
    <property type="nucleotide sequence ID" value="NZ_FRAC01000027.1"/>
</dbReference>
<dbReference type="Proteomes" id="UP000184386">
    <property type="component" value="Unassembled WGS sequence"/>
</dbReference>
<keyword evidence="3" id="KW-1185">Reference proteome</keyword>
<dbReference type="Pfam" id="PF20342">
    <property type="entry name" value="DUF6637"/>
    <property type="match status" value="1"/>
</dbReference>
<reference evidence="2 3" key="1">
    <citation type="submission" date="2016-11" db="EMBL/GenBank/DDBJ databases">
        <authorList>
            <person name="Jaros S."/>
            <person name="Januszkiewicz K."/>
            <person name="Wedrychowicz H."/>
        </authorList>
    </citation>
    <scope>NUCLEOTIDE SEQUENCE [LARGE SCALE GENOMIC DNA]</scope>
    <source>
        <strain evidence="2 3">DSM 15929</strain>
    </source>
</reference>
<feature type="transmembrane region" description="Helical" evidence="1">
    <location>
        <begin position="75"/>
        <end position="93"/>
    </location>
</feature>
<dbReference type="InterPro" id="IPR046577">
    <property type="entry name" value="DUF6637"/>
</dbReference>
<evidence type="ECO:0000313" key="3">
    <source>
        <dbReference type="Proteomes" id="UP000184386"/>
    </source>
</evidence>
<dbReference type="EMBL" id="FRAC01000027">
    <property type="protein sequence ID" value="SHL23376.1"/>
    <property type="molecule type" value="Genomic_DNA"/>
</dbReference>
<evidence type="ECO:0000313" key="2">
    <source>
        <dbReference type="EMBL" id="SHL23376.1"/>
    </source>
</evidence>
<protein>
    <submittedName>
        <fullName evidence="2">Uncharacterized protein</fullName>
    </submittedName>
</protein>
<name>A0A1M6YYQ8_9FIRM</name>
<sequence length="95" mass="10814">MVIKMQKWFKIIKEQKLALDIINVVMGILLVLLAIVYFLHPKNYLVMIIVLLLAGTVNVLNGVKRVRDHNKKASIGFFAVGAFVYLIAVFLFLQL</sequence>
<dbReference type="OrthoDB" id="2084096at2"/>
<feature type="transmembrane region" description="Helical" evidence="1">
    <location>
        <begin position="45"/>
        <end position="63"/>
    </location>
</feature>
<keyword evidence="1" id="KW-0812">Transmembrane</keyword>
<proteinExistence type="predicted"/>
<dbReference type="AlphaFoldDB" id="A0A1M6YYQ8"/>
<accession>A0A1M6YYQ8</accession>